<proteinExistence type="predicted"/>
<dbReference type="SUPFAM" id="SSF52833">
    <property type="entry name" value="Thioredoxin-like"/>
    <property type="match status" value="1"/>
</dbReference>
<dbReference type="InterPro" id="IPR013766">
    <property type="entry name" value="Thioredoxin_domain"/>
</dbReference>
<dbReference type="InterPro" id="IPR036249">
    <property type="entry name" value="Thioredoxin-like_sf"/>
</dbReference>
<dbReference type="PIRSF" id="PIRSF000077">
    <property type="entry name" value="Thioredoxin"/>
    <property type="match status" value="1"/>
</dbReference>
<dbReference type="EMBL" id="MN739845">
    <property type="protein sequence ID" value="QHT74259.1"/>
    <property type="molecule type" value="Genomic_DNA"/>
</dbReference>
<reference evidence="3" key="1">
    <citation type="journal article" date="2020" name="Nature">
        <title>Giant virus diversity and host interactions through global metagenomics.</title>
        <authorList>
            <person name="Schulz F."/>
            <person name="Roux S."/>
            <person name="Paez-Espino D."/>
            <person name="Jungbluth S."/>
            <person name="Walsh D.A."/>
            <person name="Denef V.J."/>
            <person name="McMahon K.D."/>
            <person name="Konstantinidis K.T."/>
            <person name="Eloe-Fadrosh E.A."/>
            <person name="Kyrpides N.C."/>
            <person name="Woyke T."/>
        </authorList>
    </citation>
    <scope>NUCLEOTIDE SEQUENCE</scope>
    <source>
        <strain evidence="3">GVMAG-M-3300023179-4</strain>
    </source>
</reference>
<keyword evidence="1" id="KW-1015">Disulfide bond</keyword>
<evidence type="ECO:0000259" key="2">
    <source>
        <dbReference type="PROSITE" id="PS51352"/>
    </source>
</evidence>
<dbReference type="GO" id="GO:0015035">
    <property type="term" value="F:protein-disulfide reductase activity"/>
    <property type="evidence" value="ECO:0007669"/>
    <property type="project" value="InterPro"/>
</dbReference>
<dbReference type="Gene3D" id="3.40.30.10">
    <property type="entry name" value="Glutaredoxin"/>
    <property type="match status" value="1"/>
</dbReference>
<protein>
    <recommendedName>
        <fullName evidence="2">Thioredoxin domain-containing protein</fullName>
    </recommendedName>
</protein>
<dbReference type="PRINTS" id="PR00421">
    <property type="entry name" value="THIOREDOXIN"/>
</dbReference>
<feature type="domain" description="Thioredoxin" evidence="2">
    <location>
        <begin position="1"/>
        <end position="100"/>
    </location>
</feature>
<dbReference type="PROSITE" id="PS51352">
    <property type="entry name" value="THIOREDOXIN_2"/>
    <property type="match status" value="1"/>
</dbReference>
<evidence type="ECO:0000256" key="1">
    <source>
        <dbReference type="ARBA" id="ARBA00023157"/>
    </source>
</evidence>
<dbReference type="Pfam" id="PF00085">
    <property type="entry name" value="Thioredoxin"/>
    <property type="match status" value="1"/>
</dbReference>
<dbReference type="InterPro" id="IPR017937">
    <property type="entry name" value="Thioredoxin_CS"/>
</dbReference>
<dbReference type="PANTHER" id="PTHR46115">
    <property type="entry name" value="THIOREDOXIN-LIKE PROTEIN 1"/>
    <property type="match status" value="1"/>
</dbReference>
<dbReference type="PROSITE" id="PS00194">
    <property type="entry name" value="THIOREDOXIN_1"/>
    <property type="match status" value="1"/>
</dbReference>
<organism evidence="3">
    <name type="scientific">viral metagenome</name>
    <dbReference type="NCBI Taxonomy" id="1070528"/>
    <lineage>
        <taxon>unclassified sequences</taxon>
        <taxon>metagenomes</taxon>
        <taxon>organismal metagenomes</taxon>
    </lineage>
</organism>
<sequence length="101" mass="11421">MVKIITDANDIPQDKIVVIDFFAEWCGPCKRIAPIYQELSDKFMNIVFLKIDVDESEKISEAFGITALPTFIVINKGNIFKKLEGADMAQLINIIEEVQKS</sequence>
<name>A0A6C0H1E5_9ZZZZ</name>
<accession>A0A6C0H1E5</accession>
<dbReference type="AlphaFoldDB" id="A0A6C0H1E5"/>
<dbReference type="InterPro" id="IPR005746">
    <property type="entry name" value="Thioredoxin"/>
</dbReference>
<dbReference type="CDD" id="cd02947">
    <property type="entry name" value="TRX_family"/>
    <property type="match status" value="1"/>
</dbReference>
<evidence type="ECO:0000313" key="3">
    <source>
        <dbReference type="EMBL" id="QHT74259.1"/>
    </source>
</evidence>